<accession>A0AAV9HA40</accession>
<gene>
    <name evidence="2" type="ORF">QBC34DRAFT_4956</name>
</gene>
<dbReference type="EMBL" id="MU865913">
    <property type="protein sequence ID" value="KAK4455946.1"/>
    <property type="molecule type" value="Genomic_DNA"/>
</dbReference>
<name>A0AAV9HA40_9PEZI</name>
<organism evidence="2 3">
    <name type="scientific">Podospora aff. communis PSN243</name>
    <dbReference type="NCBI Taxonomy" id="3040156"/>
    <lineage>
        <taxon>Eukaryota</taxon>
        <taxon>Fungi</taxon>
        <taxon>Dikarya</taxon>
        <taxon>Ascomycota</taxon>
        <taxon>Pezizomycotina</taxon>
        <taxon>Sordariomycetes</taxon>
        <taxon>Sordariomycetidae</taxon>
        <taxon>Sordariales</taxon>
        <taxon>Podosporaceae</taxon>
        <taxon>Podospora</taxon>
    </lineage>
</organism>
<reference evidence="2" key="1">
    <citation type="journal article" date="2023" name="Mol. Phylogenet. Evol.">
        <title>Genome-scale phylogeny and comparative genomics of the fungal order Sordariales.</title>
        <authorList>
            <person name="Hensen N."/>
            <person name="Bonometti L."/>
            <person name="Westerberg I."/>
            <person name="Brannstrom I.O."/>
            <person name="Guillou S."/>
            <person name="Cros-Aarteil S."/>
            <person name="Calhoun S."/>
            <person name="Haridas S."/>
            <person name="Kuo A."/>
            <person name="Mondo S."/>
            <person name="Pangilinan J."/>
            <person name="Riley R."/>
            <person name="LaButti K."/>
            <person name="Andreopoulos B."/>
            <person name="Lipzen A."/>
            <person name="Chen C."/>
            <person name="Yan M."/>
            <person name="Daum C."/>
            <person name="Ng V."/>
            <person name="Clum A."/>
            <person name="Steindorff A."/>
            <person name="Ohm R.A."/>
            <person name="Martin F."/>
            <person name="Silar P."/>
            <person name="Natvig D.O."/>
            <person name="Lalanne C."/>
            <person name="Gautier V."/>
            <person name="Ament-Velasquez S.L."/>
            <person name="Kruys A."/>
            <person name="Hutchinson M.I."/>
            <person name="Powell A.J."/>
            <person name="Barry K."/>
            <person name="Miller A.N."/>
            <person name="Grigoriev I.V."/>
            <person name="Debuchy R."/>
            <person name="Gladieux P."/>
            <person name="Hiltunen Thoren M."/>
            <person name="Johannesson H."/>
        </authorList>
    </citation>
    <scope>NUCLEOTIDE SEQUENCE</scope>
    <source>
        <strain evidence="2">PSN243</strain>
    </source>
</reference>
<dbReference type="Proteomes" id="UP001321760">
    <property type="component" value="Unassembled WGS sequence"/>
</dbReference>
<proteinExistence type="predicted"/>
<sequence length="204" mass="23233">MWFSTLFWAVAMASLATAMPRHETRGAFSAKGVIEKQWKSTNIKLLATLNFVPFELTNVRLECDADPDRFTPSNYTCGFTFDWSDPNSVKYNNVSSATCKSSWNWWVNTTIGGEDTPMDVPYSSCWQDERTYFAMRLKAFYDPGNFTVQLARSYHDPDNFTAPWDYPTTFAQPTFTLPKEDGNWRSIVHSDPGPIEAVIMGLSN</sequence>
<evidence type="ECO:0000313" key="3">
    <source>
        <dbReference type="Proteomes" id="UP001321760"/>
    </source>
</evidence>
<evidence type="ECO:0000256" key="1">
    <source>
        <dbReference type="SAM" id="SignalP"/>
    </source>
</evidence>
<evidence type="ECO:0000313" key="2">
    <source>
        <dbReference type="EMBL" id="KAK4455946.1"/>
    </source>
</evidence>
<protein>
    <recommendedName>
        <fullName evidence="4">AA1-like domain-containing protein</fullName>
    </recommendedName>
</protein>
<feature type="chain" id="PRO_5043429348" description="AA1-like domain-containing protein" evidence="1">
    <location>
        <begin position="19"/>
        <end position="204"/>
    </location>
</feature>
<keyword evidence="3" id="KW-1185">Reference proteome</keyword>
<keyword evidence="1" id="KW-0732">Signal</keyword>
<comment type="caution">
    <text evidence="2">The sequence shown here is derived from an EMBL/GenBank/DDBJ whole genome shotgun (WGS) entry which is preliminary data.</text>
</comment>
<dbReference type="AlphaFoldDB" id="A0AAV9HA40"/>
<evidence type="ECO:0008006" key="4">
    <source>
        <dbReference type="Google" id="ProtNLM"/>
    </source>
</evidence>
<reference evidence="2" key="2">
    <citation type="submission" date="2023-05" db="EMBL/GenBank/DDBJ databases">
        <authorList>
            <consortium name="Lawrence Berkeley National Laboratory"/>
            <person name="Steindorff A."/>
            <person name="Hensen N."/>
            <person name="Bonometti L."/>
            <person name="Westerberg I."/>
            <person name="Brannstrom I.O."/>
            <person name="Guillou S."/>
            <person name="Cros-Aarteil S."/>
            <person name="Calhoun S."/>
            <person name="Haridas S."/>
            <person name="Kuo A."/>
            <person name="Mondo S."/>
            <person name="Pangilinan J."/>
            <person name="Riley R."/>
            <person name="Labutti K."/>
            <person name="Andreopoulos B."/>
            <person name="Lipzen A."/>
            <person name="Chen C."/>
            <person name="Yanf M."/>
            <person name="Daum C."/>
            <person name="Ng V."/>
            <person name="Clum A."/>
            <person name="Ohm R."/>
            <person name="Martin F."/>
            <person name="Silar P."/>
            <person name="Natvig D."/>
            <person name="Lalanne C."/>
            <person name="Gautier V."/>
            <person name="Ament-Velasquez S.L."/>
            <person name="Kruys A."/>
            <person name="Hutchinson M.I."/>
            <person name="Powell A.J."/>
            <person name="Barry K."/>
            <person name="Miller A.N."/>
            <person name="Grigoriev I.V."/>
            <person name="Debuchy R."/>
            <person name="Gladieux P."/>
            <person name="Thoren M.H."/>
            <person name="Johannesson H."/>
        </authorList>
    </citation>
    <scope>NUCLEOTIDE SEQUENCE</scope>
    <source>
        <strain evidence="2">PSN243</strain>
    </source>
</reference>
<feature type="signal peptide" evidence="1">
    <location>
        <begin position="1"/>
        <end position="18"/>
    </location>
</feature>